<keyword evidence="1" id="KW-0004">4Fe-4S</keyword>
<keyword evidence="4" id="KW-0411">Iron-sulfur</keyword>
<comment type="caution">
    <text evidence="6">The sequence shown here is derived from an EMBL/GenBank/DDBJ whole genome shotgun (WGS) entry which is preliminary data.</text>
</comment>
<keyword evidence="2" id="KW-0479">Metal-binding</keyword>
<dbReference type="PANTHER" id="PTHR10359:SF19">
    <property type="entry name" value="DNA REPAIR GLYCOSYLASE MJ1434-RELATED"/>
    <property type="match status" value="1"/>
</dbReference>
<dbReference type="Gene3D" id="1.10.340.30">
    <property type="entry name" value="Hypothetical protein, domain 2"/>
    <property type="match status" value="1"/>
</dbReference>
<sequence length="217" mass="26079">MNFERLYDVLKATYGNLGKWWPGDKEEILITAVLTQSTNWKNVEYAMENIYKLTNKERLLDFLYKLPKDELANLIKPAGFFNIKAQRLKNLLEFFKKYNFDLDTISREENLRDKLLKIKGIGKETADSILLYVFEKPVFVVDAYTKRILNRIYNLKLEDYDEIQELFYKYYPKDVQLYQEFHGLIVEHAKRYCRKKPLCDSCFFHKCAYFTSPFLTY</sequence>
<organism evidence="6 7">
    <name type="scientific">Thermosipho affectus</name>
    <dbReference type="NCBI Taxonomy" id="660294"/>
    <lineage>
        <taxon>Bacteria</taxon>
        <taxon>Thermotogati</taxon>
        <taxon>Thermotogota</taxon>
        <taxon>Thermotogae</taxon>
        <taxon>Thermotogales</taxon>
        <taxon>Fervidobacteriaceae</taxon>
        <taxon>Thermosipho</taxon>
    </lineage>
</organism>
<evidence type="ECO:0000256" key="4">
    <source>
        <dbReference type="ARBA" id="ARBA00023014"/>
    </source>
</evidence>
<dbReference type="Gene3D" id="1.10.1670.10">
    <property type="entry name" value="Helix-hairpin-Helix base-excision DNA repair enzymes (C-terminal)"/>
    <property type="match status" value="1"/>
</dbReference>
<evidence type="ECO:0000256" key="1">
    <source>
        <dbReference type="ARBA" id="ARBA00022485"/>
    </source>
</evidence>
<reference evidence="6 7" key="1">
    <citation type="submission" date="2015-06" db="EMBL/GenBank/DDBJ databases">
        <title>Genome sequencing of Thermotogales isolates from hydrothermal vents.</title>
        <authorList>
            <person name="Haverkamp T.H."/>
            <person name="Kublanov I.V."/>
            <person name="Nesbo C.L."/>
        </authorList>
    </citation>
    <scope>NUCLEOTIDE SEQUENCE [LARGE SCALE GENOMIC DNA]</scope>
    <source>
        <strain evidence="7">ik275mar</strain>
    </source>
</reference>
<keyword evidence="6" id="KW-0255">Endonuclease</keyword>
<dbReference type="InterPro" id="IPR003265">
    <property type="entry name" value="HhH-GPD_domain"/>
</dbReference>
<dbReference type="GO" id="GO:0004519">
    <property type="term" value="F:endonuclease activity"/>
    <property type="evidence" value="ECO:0007669"/>
    <property type="project" value="UniProtKB-KW"/>
</dbReference>
<accession>A0ABX3IHU0</accession>
<dbReference type="CDD" id="cd00056">
    <property type="entry name" value="ENDO3c"/>
    <property type="match status" value="1"/>
</dbReference>
<evidence type="ECO:0000313" key="6">
    <source>
        <dbReference type="EMBL" id="ONN26995.1"/>
    </source>
</evidence>
<name>A0ABX3IHU0_9BACT</name>
<feature type="domain" description="HhH-GPD" evidence="5">
    <location>
        <begin position="34"/>
        <end position="191"/>
    </location>
</feature>
<dbReference type="RefSeq" id="WP_077198420.1">
    <property type="nucleotide sequence ID" value="NZ_LBFC01000020.1"/>
</dbReference>
<protein>
    <submittedName>
        <fullName evidence="6">Endonuclease</fullName>
    </submittedName>
</protein>
<gene>
    <name evidence="6" type="ORF">XJ44_06035</name>
</gene>
<evidence type="ECO:0000256" key="3">
    <source>
        <dbReference type="ARBA" id="ARBA00023004"/>
    </source>
</evidence>
<dbReference type="InterPro" id="IPR011257">
    <property type="entry name" value="DNA_glycosylase"/>
</dbReference>
<dbReference type="SMART" id="SM00478">
    <property type="entry name" value="ENDO3c"/>
    <property type="match status" value="1"/>
</dbReference>
<dbReference type="Pfam" id="PF00730">
    <property type="entry name" value="HhH-GPD"/>
    <property type="match status" value="1"/>
</dbReference>
<dbReference type="Proteomes" id="UP000242616">
    <property type="component" value="Unassembled WGS sequence"/>
</dbReference>
<proteinExistence type="predicted"/>
<dbReference type="SUPFAM" id="SSF48150">
    <property type="entry name" value="DNA-glycosylase"/>
    <property type="match status" value="1"/>
</dbReference>
<dbReference type="EMBL" id="LBFC01000020">
    <property type="protein sequence ID" value="ONN26995.1"/>
    <property type="molecule type" value="Genomic_DNA"/>
</dbReference>
<dbReference type="InterPro" id="IPR023170">
    <property type="entry name" value="HhH_base_excis_C"/>
</dbReference>
<keyword evidence="6" id="KW-0378">Hydrolase</keyword>
<keyword evidence="7" id="KW-1185">Reference proteome</keyword>
<evidence type="ECO:0000313" key="7">
    <source>
        <dbReference type="Proteomes" id="UP000242616"/>
    </source>
</evidence>
<dbReference type="PANTHER" id="PTHR10359">
    <property type="entry name" value="A/G-SPECIFIC ADENINE GLYCOSYLASE/ENDONUCLEASE III"/>
    <property type="match status" value="1"/>
</dbReference>
<evidence type="ECO:0000256" key="2">
    <source>
        <dbReference type="ARBA" id="ARBA00022723"/>
    </source>
</evidence>
<keyword evidence="6" id="KW-0540">Nuclease</keyword>
<keyword evidence="3" id="KW-0408">Iron</keyword>
<dbReference type="PIRSF" id="PIRSF001435">
    <property type="entry name" value="Nth"/>
    <property type="match status" value="1"/>
</dbReference>
<evidence type="ECO:0000259" key="5">
    <source>
        <dbReference type="SMART" id="SM00478"/>
    </source>
</evidence>